<evidence type="ECO:0008006" key="5">
    <source>
        <dbReference type="Google" id="ProtNLM"/>
    </source>
</evidence>
<dbReference type="Pfam" id="PF08386">
    <property type="entry name" value="Abhydrolase_4"/>
    <property type="match status" value="1"/>
</dbReference>
<comment type="caution">
    <text evidence="3">The sequence shown here is derived from an EMBL/GenBank/DDBJ whole genome shotgun (WGS) entry which is preliminary data.</text>
</comment>
<dbReference type="GO" id="GO:0004177">
    <property type="term" value="F:aminopeptidase activity"/>
    <property type="evidence" value="ECO:0007669"/>
    <property type="project" value="UniProtKB-EC"/>
</dbReference>
<dbReference type="PANTHER" id="PTHR43722:SF1">
    <property type="entry name" value="PROLINE IMINOPEPTIDASE"/>
    <property type="match status" value="1"/>
</dbReference>
<dbReference type="Gene3D" id="3.40.50.1820">
    <property type="entry name" value="alpha/beta hydrolase"/>
    <property type="match status" value="1"/>
</dbReference>
<dbReference type="OrthoDB" id="44838at2759"/>
<dbReference type="eggNOG" id="ENOG502SGTF">
    <property type="taxonomic scope" value="Eukaryota"/>
</dbReference>
<feature type="domain" description="Peptidase S33 tripeptidyl aminopeptidase-like C-terminal" evidence="2">
    <location>
        <begin position="435"/>
        <end position="520"/>
    </location>
</feature>
<evidence type="ECO:0000313" key="4">
    <source>
        <dbReference type="Proteomes" id="UP000266841"/>
    </source>
</evidence>
<dbReference type="InterPro" id="IPR029058">
    <property type="entry name" value="AB_hydrolase_fold"/>
</dbReference>
<proteinExistence type="predicted"/>
<reference evidence="3 4" key="1">
    <citation type="journal article" date="2012" name="Genome Biol.">
        <title>Genome and low-iron response of an oceanic diatom adapted to chronic iron limitation.</title>
        <authorList>
            <person name="Lommer M."/>
            <person name="Specht M."/>
            <person name="Roy A.S."/>
            <person name="Kraemer L."/>
            <person name="Andreson R."/>
            <person name="Gutowska M.A."/>
            <person name="Wolf J."/>
            <person name="Bergner S.V."/>
            <person name="Schilhabel M.B."/>
            <person name="Klostermeier U.C."/>
            <person name="Beiko R.G."/>
            <person name="Rosenstiel P."/>
            <person name="Hippler M."/>
            <person name="Laroche J."/>
        </authorList>
    </citation>
    <scope>NUCLEOTIDE SEQUENCE [LARGE SCALE GENOMIC DNA]</scope>
    <source>
        <strain evidence="3 4">CCMP1005</strain>
    </source>
</reference>
<keyword evidence="4" id="KW-1185">Reference proteome</keyword>
<dbReference type="OMA" id="ACESAEI"/>
<protein>
    <recommendedName>
        <fullName evidence="5">AB hydrolase-1 domain-containing protein</fullName>
    </recommendedName>
</protein>
<dbReference type="Pfam" id="PF00561">
    <property type="entry name" value="Abhydrolase_1"/>
    <property type="match status" value="1"/>
</dbReference>
<evidence type="ECO:0000259" key="2">
    <source>
        <dbReference type="Pfam" id="PF08386"/>
    </source>
</evidence>
<dbReference type="PANTHER" id="PTHR43722">
    <property type="entry name" value="PROLINE IMINOPEPTIDASE"/>
    <property type="match status" value="1"/>
</dbReference>
<dbReference type="GO" id="GO:0005737">
    <property type="term" value="C:cytoplasm"/>
    <property type="evidence" value="ECO:0007669"/>
    <property type="project" value="InterPro"/>
</dbReference>
<accession>K0TEY2</accession>
<dbReference type="InterPro" id="IPR013595">
    <property type="entry name" value="Pept_S33_TAP-like_C"/>
</dbReference>
<name>K0TEY2_THAOC</name>
<evidence type="ECO:0000259" key="1">
    <source>
        <dbReference type="Pfam" id="PF00561"/>
    </source>
</evidence>
<organism evidence="3 4">
    <name type="scientific">Thalassiosira oceanica</name>
    <name type="common">Marine diatom</name>
    <dbReference type="NCBI Taxonomy" id="159749"/>
    <lineage>
        <taxon>Eukaryota</taxon>
        <taxon>Sar</taxon>
        <taxon>Stramenopiles</taxon>
        <taxon>Ochrophyta</taxon>
        <taxon>Bacillariophyta</taxon>
        <taxon>Coscinodiscophyceae</taxon>
        <taxon>Thalassiosirophycidae</taxon>
        <taxon>Thalassiosirales</taxon>
        <taxon>Thalassiosiraceae</taxon>
        <taxon>Thalassiosira</taxon>
    </lineage>
</organism>
<dbReference type="SUPFAM" id="SSF53474">
    <property type="entry name" value="alpha/beta-Hydrolases"/>
    <property type="match status" value="1"/>
</dbReference>
<dbReference type="InterPro" id="IPR005944">
    <property type="entry name" value="Pro_iminopeptidase"/>
</dbReference>
<dbReference type="GO" id="GO:0006508">
    <property type="term" value="P:proteolysis"/>
    <property type="evidence" value="ECO:0007669"/>
    <property type="project" value="InterPro"/>
</dbReference>
<feature type="domain" description="AB hydrolase-1" evidence="1">
    <location>
        <begin position="45"/>
        <end position="238"/>
    </location>
</feature>
<sequence length="558" mass="61829">MSVSLTESYRAFEILDIVYLSPSPKDFCVTFAVQQPAPKGNLAIHCGGPGSLSSCLYNAEIMLPDELRGSYNIVAVDQRGMGRSEPTFMVEDCAVQLQDEDGALSAMSLINEDSVRAASKVYKQRALRCWNHPGFRLEAEQADGSSRTFHFLEYSGTRQLAEDLERFRVLFGSQKLNIYGISYGTVVMGTYATVFPNNVNLMILDANVDPGSDIVSRTVDDARAKQQRLDYFIASCEFGNGQCGGDRDMRTCVNNVNEMVDAVSEQFDSFLTPFASLFELFGIRIGKSMIMAIVLELLFSVYEEVEFVCDIAADGAVESFWTWLMDKFTIENSNPMVSLIAATNTTNITDLYPMDSESKPTSGFATPDFPFKDYTIFAEVTSVCQDMITAQDMSLGAYDEDRYVKFLMELHQQYPGAGTQMPVGHSIQWYSSTYYWPNSTPLAPMGNPFVKGIIAGQLHDPWTPYQWTQDMRNNFKSATLLTSRSVNHGINAAIGSLSSDSACYDNILRYLETGVVDFTDGKACESAEIGDSCTISEILSNGQCPPHVEPQNNLIANK</sequence>
<dbReference type="Proteomes" id="UP000266841">
    <property type="component" value="Unassembled WGS sequence"/>
</dbReference>
<evidence type="ECO:0000313" key="3">
    <source>
        <dbReference type="EMBL" id="EJK75644.1"/>
    </source>
</evidence>
<gene>
    <name evidence="3" type="ORF">THAOC_02626</name>
</gene>
<dbReference type="EMBL" id="AGNL01002816">
    <property type="protein sequence ID" value="EJK75644.1"/>
    <property type="molecule type" value="Genomic_DNA"/>
</dbReference>
<dbReference type="InterPro" id="IPR000073">
    <property type="entry name" value="AB_hydrolase_1"/>
</dbReference>
<dbReference type="AlphaFoldDB" id="K0TEY2"/>